<name>A0AAD6I0U0_PENCN</name>
<evidence type="ECO:0000256" key="7">
    <source>
        <dbReference type="ARBA" id="ARBA00045934"/>
    </source>
</evidence>
<reference evidence="12" key="2">
    <citation type="submission" date="2023-01" db="EMBL/GenBank/DDBJ databases">
        <authorList>
            <person name="Petersen C."/>
        </authorList>
    </citation>
    <scope>NUCLEOTIDE SEQUENCE</scope>
    <source>
        <strain evidence="12">IBT 15450</strain>
    </source>
</reference>
<evidence type="ECO:0000256" key="8">
    <source>
        <dbReference type="ARBA" id="ARBA00048342"/>
    </source>
</evidence>
<keyword evidence="6" id="KW-0560">Oxidoreductase</keyword>
<keyword evidence="4" id="KW-0507">mRNA processing</keyword>
<keyword evidence="2" id="KW-0285">Flavoprotein</keyword>
<comment type="function">
    <text evidence="7">Catalyzes the synthesis of dihydrouridine, a modified base found in the D-loop of most tRNAs. Specifically modifies U47 in cytoplasmic tRNAs. Catalyzes the synthesis of dihydrouridine in some mRNAs, thereby affecting their translation.</text>
</comment>
<evidence type="ECO:0000256" key="3">
    <source>
        <dbReference type="ARBA" id="ARBA00022643"/>
    </source>
</evidence>
<sequence>MIRLLRTMTNAISPATVARVPIPANGVDYRNKIVLAPMVRSGELPSRLLALKYGADLVWGPETIDRSLIGAERRINPRNGTIEFTRMPSNGGRPDKPTKASIIYRIDRARESGRLIFQMGTANPDLAVQAARVVAADVDGIDVNSGCPKPFSTSGGMGAALLRTPDLLVSILEALVKEVGEPFKIGISVKIRILSEPDATRALVSRLVRTGITGLTVHCRTTPMRPRERAIRDQLRMVAEICHEAGVACVMNGDVTSRDEGLALMTEYGVDGAMIATSAETNSSCFRAEADGGVAPWREVVYEYLKFCLEVENRLGNTKYLMNMLIPGKNKEFKEAKQCKTYLDICRNLGFDDLVPAAMRVDEILDLSQKWESVPASAPASAHVNAEAPEGKSKAVQQAMESEAARAAGCGAARSKAAPAVPNGCGPIRRTSVPEQKAKVDAAQPAADATVPPVEAQTQAQSQPQVTV</sequence>
<proteinExistence type="predicted"/>
<dbReference type="PANTHER" id="PTHR45936">
    <property type="entry name" value="TRNA-DIHYDROURIDINE(20) SYNTHASE [NAD(P)+]-LIKE"/>
    <property type="match status" value="1"/>
</dbReference>
<feature type="region of interest" description="Disordered" evidence="10">
    <location>
        <begin position="381"/>
        <end position="400"/>
    </location>
</feature>
<dbReference type="InterPro" id="IPR013785">
    <property type="entry name" value="Aldolase_TIM"/>
</dbReference>
<feature type="region of interest" description="Disordered" evidence="10">
    <location>
        <begin position="416"/>
        <end position="468"/>
    </location>
</feature>
<evidence type="ECO:0000259" key="11">
    <source>
        <dbReference type="Pfam" id="PF01207"/>
    </source>
</evidence>
<reference evidence="12" key="1">
    <citation type="journal article" date="2023" name="IMA Fungus">
        <title>Comparative genomic study of the Penicillium genus elucidates a diverse pangenome and 15 lateral gene transfer events.</title>
        <authorList>
            <person name="Petersen C."/>
            <person name="Sorensen T."/>
            <person name="Nielsen M.R."/>
            <person name="Sondergaard T.E."/>
            <person name="Sorensen J.L."/>
            <person name="Fitzpatrick D.A."/>
            <person name="Frisvad J.C."/>
            <person name="Nielsen K.L."/>
        </authorList>
    </citation>
    <scope>NUCLEOTIDE SEQUENCE</scope>
    <source>
        <strain evidence="12">IBT 15450</strain>
    </source>
</reference>
<gene>
    <name evidence="12" type="ORF">N7460_011672</name>
</gene>
<dbReference type="InterPro" id="IPR035587">
    <property type="entry name" value="DUS-like_FMN-bd"/>
</dbReference>
<evidence type="ECO:0000256" key="4">
    <source>
        <dbReference type="ARBA" id="ARBA00022664"/>
    </source>
</evidence>
<dbReference type="EMBL" id="JAQJZL010000015">
    <property type="protein sequence ID" value="KAJ6026855.1"/>
    <property type="molecule type" value="Genomic_DNA"/>
</dbReference>
<organism evidence="12 13">
    <name type="scientific">Penicillium canescens</name>
    <dbReference type="NCBI Taxonomy" id="5083"/>
    <lineage>
        <taxon>Eukaryota</taxon>
        <taxon>Fungi</taxon>
        <taxon>Dikarya</taxon>
        <taxon>Ascomycota</taxon>
        <taxon>Pezizomycotina</taxon>
        <taxon>Eurotiomycetes</taxon>
        <taxon>Eurotiomycetidae</taxon>
        <taxon>Eurotiales</taxon>
        <taxon>Aspergillaceae</taxon>
        <taxon>Penicillium</taxon>
    </lineage>
</organism>
<dbReference type="Pfam" id="PF01207">
    <property type="entry name" value="Dus"/>
    <property type="match status" value="1"/>
</dbReference>
<dbReference type="AlphaFoldDB" id="A0AAD6I0U0"/>
<dbReference type="CDD" id="cd02801">
    <property type="entry name" value="DUS_like_FMN"/>
    <property type="match status" value="1"/>
</dbReference>
<dbReference type="Gene3D" id="3.20.20.70">
    <property type="entry name" value="Aldolase class I"/>
    <property type="match status" value="1"/>
</dbReference>
<dbReference type="GO" id="GO:0005737">
    <property type="term" value="C:cytoplasm"/>
    <property type="evidence" value="ECO:0007669"/>
    <property type="project" value="TreeGrafter"/>
</dbReference>
<dbReference type="InterPro" id="IPR018517">
    <property type="entry name" value="tRNA_hU_synthase_CS"/>
</dbReference>
<evidence type="ECO:0000256" key="6">
    <source>
        <dbReference type="ARBA" id="ARBA00023002"/>
    </source>
</evidence>
<evidence type="ECO:0000256" key="2">
    <source>
        <dbReference type="ARBA" id="ARBA00022630"/>
    </source>
</evidence>
<feature type="compositionally biased region" description="Polar residues" evidence="10">
    <location>
        <begin position="456"/>
        <end position="468"/>
    </location>
</feature>
<dbReference type="Proteomes" id="UP001219568">
    <property type="component" value="Unassembled WGS sequence"/>
</dbReference>
<keyword evidence="13" id="KW-1185">Reference proteome</keyword>
<evidence type="ECO:0000256" key="1">
    <source>
        <dbReference type="ARBA" id="ARBA00001917"/>
    </source>
</evidence>
<keyword evidence="3" id="KW-0288">FMN</keyword>
<dbReference type="InterPro" id="IPR052582">
    <property type="entry name" value="tRNA-DUS-like"/>
</dbReference>
<evidence type="ECO:0000256" key="10">
    <source>
        <dbReference type="SAM" id="MobiDB-lite"/>
    </source>
</evidence>
<comment type="catalytic activity">
    <reaction evidence="9">
        <text>a 5,6-dihydrouridine in mRNA + NADP(+) = a uridine in mRNA + NADPH + H(+)</text>
        <dbReference type="Rhea" id="RHEA:69855"/>
        <dbReference type="Rhea" id="RHEA-COMP:14658"/>
        <dbReference type="Rhea" id="RHEA-COMP:17789"/>
        <dbReference type="ChEBI" id="CHEBI:15378"/>
        <dbReference type="ChEBI" id="CHEBI:57783"/>
        <dbReference type="ChEBI" id="CHEBI:58349"/>
        <dbReference type="ChEBI" id="CHEBI:65315"/>
        <dbReference type="ChEBI" id="CHEBI:74443"/>
    </reaction>
    <physiologicalReaction direction="right-to-left" evidence="9">
        <dbReference type="Rhea" id="RHEA:69857"/>
    </physiologicalReaction>
</comment>
<comment type="cofactor">
    <cofactor evidence="1">
        <name>FMN</name>
        <dbReference type="ChEBI" id="CHEBI:58210"/>
    </cofactor>
</comment>
<accession>A0AAD6I0U0</accession>
<dbReference type="GO" id="GO:0006397">
    <property type="term" value="P:mRNA processing"/>
    <property type="evidence" value="ECO:0007669"/>
    <property type="project" value="UniProtKB-KW"/>
</dbReference>
<evidence type="ECO:0000256" key="5">
    <source>
        <dbReference type="ARBA" id="ARBA00022694"/>
    </source>
</evidence>
<evidence type="ECO:0000313" key="12">
    <source>
        <dbReference type="EMBL" id="KAJ6026855.1"/>
    </source>
</evidence>
<feature type="compositionally biased region" description="Low complexity" evidence="10">
    <location>
        <begin position="441"/>
        <end position="454"/>
    </location>
</feature>
<dbReference type="SUPFAM" id="SSF51395">
    <property type="entry name" value="FMN-linked oxidoreductases"/>
    <property type="match status" value="1"/>
</dbReference>
<protein>
    <recommendedName>
        <fullName evidence="11">DUS-like FMN-binding domain-containing protein</fullName>
    </recommendedName>
</protein>
<dbReference type="GO" id="GO:0050660">
    <property type="term" value="F:flavin adenine dinucleotide binding"/>
    <property type="evidence" value="ECO:0007669"/>
    <property type="project" value="InterPro"/>
</dbReference>
<dbReference type="GO" id="GO:0017150">
    <property type="term" value="F:tRNA dihydrouridine synthase activity"/>
    <property type="evidence" value="ECO:0007669"/>
    <property type="project" value="InterPro"/>
</dbReference>
<comment type="catalytic activity">
    <reaction evidence="8">
        <text>a 5,6-dihydrouridine in mRNA + NAD(+) = a uridine in mRNA + NADH + H(+)</text>
        <dbReference type="Rhea" id="RHEA:69851"/>
        <dbReference type="Rhea" id="RHEA-COMP:14658"/>
        <dbReference type="Rhea" id="RHEA-COMP:17789"/>
        <dbReference type="ChEBI" id="CHEBI:15378"/>
        <dbReference type="ChEBI" id="CHEBI:57540"/>
        <dbReference type="ChEBI" id="CHEBI:57945"/>
        <dbReference type="ChEBI" id="CHEBI:65315"/>
        <dbReference type="ChEBI" id="CHEBI:74443"/>
    </reaction>
    <physiologicalReaction direction="right-to-left" evidence="8">
        <dbReference type="Rhea" id="RHEA:69853"/>
    </physiologicalReaction>
</comment>
<evidence type="ECO:0000256" key="9">
    <source>
        <dbReference type="ARBA" id="ARBA00049447"/>
    </source>
</evidence>
<keyword evidence="5" id="KW-0819">tRNA processing</keyword>
<evidence type="ECO:0000313" key="13">
    <source>
        <dbReference type="Proteomes" id="UP001219568"/>
    </source>
</evidence>
<feature type="domain" description="DUS-like FMN-binding" evidence="11">
    <location>
        <begin position="35"/>
        <end position="307"/>
    </location>
</feature>
<dbReference type="PROSITE" id="PS01136">
    <property type="entry name" value="UPF0034"/>
    <property type="match status" value="1"/>
</dbReference>
<comment type="caution">
    <text evidence="12">The sequence shown here is derived from an EMBL/GenBank/DDBJ whole genome shotgun (WGS) entry which is preliminary data.</text>
</comment>
<dbReference type="PANTHER" id="PTHR45936:SF1">
    <property type="entry name" value="TRNA-DIHYDROURIDINE(20) SYNTHASE [NAD(P)+]-LIKE"/>
    <property type="match status" value="1"/>
</dbReference>